<dbReference type="AlphaFoldDB" id="A0A9P1MVR1"/>
<feature type="region of interest" description="Disordered" evidence="1">
    <location>
        <begin position="146"/>
        <end position="184"/>
    </location>
</feature>
<feature type="transmembrane region" description="Helical" evidence="2">
    <location>
        <begin position="47"/>
        <end position="75"/>
    </location>
</feature>
<evidence type="ECO:0008006" key="6">
    <source>
        <dbReference type="Google" id="ProtNLM"/>
    </source>
</evidence>
<sequence length="184" mass="20573">MSKTIIKYSKLTSLLFILIIMISFGNAADSDKRNVKLAKSIGYRQDLLIVGGTINAFLSTINIIIAGINLIIIYFKFQHCMLLIRTKLIIAINEVASKDLHPKLKFGLLHYSYDTTKQLPTTFQLISEKGPFDNLNDLFPNQKEMRVRKKNIGPEGSGPTSEAAQSSKQSTRNNSETSTTDSKM</sequence>
<keyword evidence="2" id="KW-0812">Transmembrane</keyword>
<keyword evidence="3" id="KW-0732">Signal</keyword>
<evidence type="ECO:0000256" key="2">
    <source>
        <dbReference type="SAM" id="Phobius"/>
    </source>
</evidence>
<keyword evidence="2" id="KW-0472">Membrane</keyword>
<organism evidence="4 5">
    <name type="scientific">Caenorhabditis angaria</name>
    <dbReference type="NCBI Taxonomy" id="860376"/>
    <lineage>
        <taxon>Eukaryota</taxon>
        <taxon>Metazoa</taxon>
        <taxon>Ecdysozoa</taxon>
        <taxon>Nematoda</taxon>
        <taxon>Chromadorea</taxon>
        <taxon>Rhabditida</taxon>
        <taxon>Rhabditina</taxon>
        <taxon>Rhabditomorpha</taxon>
        <taxon>Rhabditoidea</taxon>
        <taxon>Rhabditidae</taxon>
        <taxon>Peloderinae</taxon>
        <taxon>Caenorhabditis</taxon>
    </lineage>
</organism>
<evidence type="ECO:0000313" key="4">
    <source>
        <dbReference type="EMBL" id="CAI5438668.1"/>
    </source>
</evidence>
<protein>
    <recommendedName>
        <fullName evidence="6">Serpentine receptor class gamma</fullName>
    </recommendedName>
</protein>
<keyword evidence="2" id="KW-1133">Transmembrane helix</keyword>
<keyword evidence="5" id="KW-1185">Reference proteome</keyword>
<evidence type="ECO:0000313" key="5">
    <source>
        <dbReference type="Proteomes" id="UP001152747"/>
    </source>
</evidence>
<comment type="caution">
    <text evidence="4">The sequence shown here is derived from an EMBL/GenBank/DDBJ whole genome shotgun (WGS) entry which is preliminary data.</text>
</comment>
<feature type="signal peptide" evidence="3">
    <location>
        <begin position="1"/>
        <end position="27"/>
    </location>
</feature>
<proteinExistence type="predicted"/>
<dbReference type="OrthoDB" id="5867540at2759"/>
<reference evidence="4" key="1">
    <citation type="submission" date="2022-11" db="EMBL/GenBank/DDBJ databases">
        <authorList>
            <person name="Kikuchi T."/>
        </authorList>
    </citation>
    <scope>NUCLEOTIDE SEQUENCE</scope>
    <source>
        <strain evidence="4">PS1010</strain>
    </source>
</reference>
<gene>
    <name evidence="4" type="ORF">CAMP_LOCUS1305</name>
</gene>
<dbReference type="Proteomes" id="UP001152747">
    <property type="component" value="Unassembled WGS sequence"/>
</dbReference>
<accession>A0A9P1MVR1</accession>
<evidence type="ECO:0000256" key="3">
    <source>
        <dbReference type="SAM" id="SignalP"/>
    </source>
</evidence>
<feature type="chain" id="PRO_5040370061" description="Serpentine receptor class gamma" evidence="3">
    <location>
        <begin position="28"/>
        <end position="184"/>
    </location>
</feature>
<feature type="compositionally biased region" description="Polar residues" evidence="1">
    <location>
        <begin position="158"/>
        <end position="184"/>
    </location>
</feature>
<name>A0A9P1MVR1_9PELO</name>
<dbReference type="EMBL" id="CANHGI010000001">
    <property type="protein sequence ID" value="CAI5438668.1"/>
    <property type="molecule type" value="Genomic_DNA"/>
</dbReference>
<evidence type="ECO:0000256" key="1">
    <source>
        <dbReference type="SAM" id="MobiDB-lite"/>
    </source>
</evidence>